<proteinExistence type="predicted"/>
<organism evidence="1 2">
    <name type="scientific">Pseudonocardia tropica</name>
    <dbReference type="NCBI Taxonomy" id="681289"/>
    <lineage>
        <taxon>Bacteria</taxon>
        <taxon>Bacillati</taxon>
        <taxon>Actinomycetota</taxon>
        <taxon>Actinomycetes</taxon>
        <taxon>Pseudonocardiales</taxon>
        <taxon>Pseudonocardiaceae</taxon>
        <taxon>Pseudonocardia</taxon>
    </lineage>
</organism>
<name>A0ABV1K2M4_9PSEU</name>
<comment type="caution">
    <text evidence="1">The sequence shown here is derived from an EMBL/GenBank/DDBJ whole genome shotgun (WGS) entry which is preliminary data.</text>
</comment>
<dbReference type="Proteomes" id="UP001464923">
    <property type="component" value="Unassembled WGS sequence"/>
</dbReference>
<keyword evidence="2" id="KW-1185">Reference proteome</keyword>
<accession>A0ABV1K2M4</accession>
<dbReference type="EMBL" id="JBEDNP010000045">
    <property type="protein sequence ID" value="MEQ3542479.1"/>
    <property type="molecule type" value="Genomic_DNA"/>
</dbReference>
<dbReference type="RefSeq" id="WP_337826866.1">
    <property type="nucleotide sequence ID" value="NZ_BAABLY010000075.1"/>
</dbReference>
<evidence type="ECO:0000313" key="1">
    <source>
        <dbReference type="EMBL" id="MEQ3542479.1"/>
    </source>
</evidence>
<evidence type="ECO:0000313" key="2">
    <source>
        <dbReference type="Proteomes" id="UP001464923"/>
    </source>
</evidence>
<gene>
    <name evidence="1" type="ORF">WHI96_27080</name>
</gene>
<protein>
    <recommendedName>
        <fullName evidence="3">Abi-like protein</fullName>
    </recommendedName>
</protein>
<reference evidence="1 2" key="1">
    <citation type="submission" date="2024-03" db="EMBL/GenBank/DDBJ databases">
        <title>Draft genome sequence of Pseudonocardia tropica JCM 19149.</title>
        <authorList>
            <person name="Butdee W."/>
            <person name="Duangmal K."/>
        </authorList>
    </citation>
    <scope>NUCLEOTIDE SEQUENCE [LARGE SCALE GENOMIC DNA]</scope>
    <source>
        <strain evidence="1 2">JCM 19149</strain>
    </source>
</reference>
<evidence type="ECO:0008006" key="3">
    <source>
        <dbReference type="Google" id="ProtNLM"/>
    </source>
</evidence>
<sequence>MRKGRRGPYDANHTTRKKITEAVSAAAEHSGTDQPAPGKVIAELNLGFWRYLTVNRHDQLWRTHLHRTFPQGTKRIDVRDRVDQLHSLRNRVAHHEPLLQLPLAVRHRDLLAVAGLLSPRLRDHIADHSPVPAVLADRP</sequence>